<dbReference type="EMBL" id="JACGWN010000004">
    <property type="protein sequence ID" value="KAL0453611.1"/>
    <property type="molecule type" value="Genomic_DNA"/>
</dbReference>
<feature type="region of interest" description="Disordered" evidence="1">
    <location>
        <begin position="1"/>
        <end position="25"/>
    </location>
</feature>
<reference evidence="2" key="2">
    <citation type="journal article" date="2024" name="Plant">
        <title>Genomic evolution and insights into agronomic trait innovations of Sesamum species.</title>
        <authorList>
            <person name="Miao H."/>
            <person name="Wang L."/>
            <person name="Qu L."/>
            <person name="Liu H."/>
            <person name="Sun Y."/>
            <person name="Le M."/>
            <person name="Wang Q."/>
            <person name="Wei S."/>
            <person name="Zheng Y."/>
            <person name="Lin W."/>
            <person name="Duan Y."/>
            <person name="Cao H."/>
            <person name="Xiong S."/>
            <person name="Wang X."/>
            <person name="Wei L."/>
            <person name="Li C."/>
            <person name="Ma Q."/>
            <person name="Ju M."/>
            <person name="Zhao R."/>
            <person name="Li G."/>
            <person name="Mu C."/>
            <person name="Tian Q."/>
            <person name="Mei H."/>
            <person name="Zhang T."/>
            <person name="Gao T."/>
            <person name="Zhang H."/>
        </authorList>
    </citation>
    <scope>NUCLEOTIDE SEQUENCE</scope>
    <source>
        <strain evidence="2">KEN1</strain>
    </source>
</reference>
<protein>
    <submittedName>
        <fullName evidence="2">Uncharacterized protein</fullName>
    </submittedName>
</protein>
<comment type="caution">
    <text evidence="2">The sequence shown here is derived from an EMBL/GenBank/DDBJ whole genome shotgun (WGS) entry which is preliminary data.</text>
</comment>
<name>A0AAW2XN26_9LAMI</name>
<organism evidence="2">
    <name type="scientific">Sesamum latifolium</name>
    <dbReference type="NCBI Taxonomy" id="2727402"/>
    <lineage>
        <taxon>Eukaryota</taxon>
        <taxon>Viridiplantae</taxon>
        <taxon>Streptophyta</taxon>
        <taxon>Embryophyta</taxon>
        <taxon>Tracheophyta</taxon>
        <taxon>Spermatophyta</taxon>
        <taxon>Magnoliopsida</taxon>
        <taxon>eudicotyledons</taxon>
        <taxon>Gunneridae</taxon>
        <taxon>Pentapetalae</taxon>
        <taxon>asterids</taxon>
        <taxon>lamiids</taxon>
        <taxon>Lamiales</taxon>
        <taxon>Pedaliaceae</taxon>
        <taxon>Sesamum</taxon>
    </lineage>
</organism>
<evidence type="ECO:0000256" key="1">
    <source>
        <dbReference type="SAM" id="MobiDB-lite"/>
    </source>
</evidence>
<evidence type="ECO:0000313" key="2">
    <source>
        <dbReference type="EMBL" id="KAL0453611.1"/>
    </source>
</evidence>
<sequence>MARANPSEKQLPQWRRWASSSGQQGRWCSRAAARATVVRAVVTALNGSSGPGKFGEEDG</sequence>
<dbReference type="AlphaFoldDB" id="A0AAW2XN26"/>
<gene>
    <name evidence="2" type="ORF">Slati_1339200</name>
</gene>
<proteinExistence type="predicted"/>
<accession>A0AAW2XN26</accession>
<reference evidence="2" key="1">
    <citation type="submission" date="2020-06" db="EMBL/GenBank/DDBJ databases">
        <authorList>
            <person name="Li T."/>
            <person name="Hu X."/>
            <person name="Zhang T."/>
            <person name="Song X."/>
            <person name="Zhang H."/>
            <person name="Dai N."/>
            <person name="Sheng W."/>
            <person name="Hou X."/>
            <person name="Wei L."/>
        </authorList>
    </citation>
    <scope>NUCLEOTIDE SEQUENCE</scope>
    <source>
        <strain evidence="2">KEN1</strain>
        <tissue evidence="2">Leaf</tissue>
    </source>
</reference>